<evidence type="ECO:0000256" key="8">
    <source>
        <dbReference type="ARBA" id="ARBA00023136"/>
    </source>
</evidence>
<evidence type="ECO:0000256" key="7">
    <source>
        <dbReference type="ARBA" id="ARBA00022967"/>
    </source>
</evidence>
<reference evidence="10 11" key="2">
    <citation type="journal article" date="2016" name="Genome Announc.">
        <title>Complete Genome Sequences of Two Interactive Moderate Thermophiles, Paenibacillus napthalenovorans 32O-Y and Paenibacillus sp. 32O-W.</title>
        <authorList>
            <person name="Butler R.R.III."/>
            <person name="Wang J."/>
            <person name="Stark B.C."/>
            <person name="Pombert J.F."/>
        </authorList>
    </citation>
    <scope>NUCLEOTIDE SEQUENCE [LARGE SCALE GENOMIC DNA]</scope>
    <source>
        <strain evidence="10 11">32O-Y</strain>
    </source>
</reference>
<evidence type="ECO:0000313" key="10">
    <source>
        <dbReference type="EMBL" id="ALS23029.1"/>
    </source>
</evidence>
<evidence type="ECO:0000256" key="2">
    <source>
        <dbReference type="ARBA" id="ARBA00022448"/>
    </source>
</evidence>
<keyword evidence="11" id="KW-1185">Reference proteome</keyword>
<feature type="domain" description="ABC transporter" evidence="9">
    <location>
        <begin position="280"/>
        <end position="522"/>
    </location>
</feature>
<keyword evidence="8" id="KW-0472">Membrane</keyword>
<dbReference type="SUPFAM" id="SSF52540">
    <property type="entry name" value="P-loop containing nucleoside triphosphate hydrolases"/>
    <property type="match status" value="2"/>
</dbReference>
<dbReference type="GO" id="GO:0016887">
    <property type="term" value="F:ATP hydrolysis activity"/>
    <property type="evidence" value="ECO:0007669"/>
    <property type="project" value="InterPro"/>
</dbReference>
<dbReference type="CDD" id="cd03215">
    <property type="entry name" value="ABC_Carb_Monos_II"/>
    <property type="match status" value="1"/>
</dbReference>
<evidence type="ECO:0000256" key="5">
    <source>
        <dbReference type="ARBA" id="ARBA00022741"/>
    </source>
</evidence>
<evidence type="ECO:0000256" key="4">
    <source>
        <dbReference type="ARBA" id="ARBA00022737"/>
    </source>
</evidence>
<protein>
    <submittedName>
        <fullName evidence="10">D-ribose transporter ATP-binding protein</fullName>
    </submittedName>
</protein>
<dbReference type="PROSITE" id="PS00211">
    <property type="entry name" value="ABC_TRANSPORTER_1"/>
    <property type="match status" value="1"/>
</dbReference>
<keyword evidence="7" id="KW-1278">Translocase</keyword>
<proteinExistence type="predicted"/>
<dbReference type="PANTHER" id="PTHR43790:SF9">
    <property type="entry name" value="GALACTOFURANOSE TRANSPORTER ATP-BINDING PROTEIN YTFR"/>
    <property type="match status" value="1"/>
</dbReference>
<dbReference type="Pfam" id="PF00005">
    <property type="entry name" value="ABC_tran"/>
    <property type="match status" value="2"/>
</dbReference>
<keyword evidence="5" id="KW-0547">Nucleotide-binding</keyword>
<dbReference type="InterPro" id="IPR027417">
    <property type="entry name" value="P-loop_NTPase"/>
</dbReference>
<keyword evidence="4" id="KW-0677">Repeat</keyword>
<dbReference type="GO" id="GO:0005886">
    <property type="term" value="C:plasma membrane"/>
    <property type="evidence" value="ECO:0007669"/>
    <property type="project" value="UniProtKB-SubCell"/>
</dbReference>
<dbReference type="CDD" id="cd03216">
    <property type="entry name" value="ABC_Carb_Monos_I"/>
    <property type="match status" value="1"/>
</dbReference>
<dbReference type="InterPro" id="IPR003439">
    <property type="entry name" value="ABC_transporter-like_ATP-bd"/>
</dbReference>
<evidence type="ECO:0000313" key="11">
    <source>
        <dbReference type="Proteomes" id="UP000061660"/>
    </source>
</evidence>
<evidence type="ECO:0000256" key="1">
    <source>
        <dbReference type="ARBA" id="ARBA00004202"/>
    </source>
</evidence>
<organism evidence="10 11">
    <name type="scientific">Paenibacillus naphthalenovorans</name>
    <dbReference type="NCBI Taxonomy" id="162209"/>
    <lineage>
        <taxon>Bacteria</taxon>
        <taxon>Bacillati</taxon>
        <taxon>Bacillota</taxon>
        <taxon>Bacilli</taxon>
        <taxon>Bacillales</taxon>
        <taxon>Paenibacillaceae</taxon>
        <taxon>Paenibacillus</taxon>
    </lineage>
</organism>
<dbReference type="SMART" id="SM00382">
    <property type="entry name" value="AAA"/>
    <property type="match status" value="2"/>
</dbReference>
<dbReference type="GO" id="GO:0005524">
    <property type="term" value="F:ATP binding"/>
    <property type="evidence" value="ECO:0007669"/>
    <property type="project" value="UniProtKB-KW"/>
</dbReference>
<dbReference type="FunFam" id="3.40.50.300:FF:000127">
    <property type="entry name" value="Ribose import ATP-binding protein RbsA"/>
    <property type="match status" value="1"/>
</dbReference>
<dbReference type="InterPro" id="IPR050107">
    <property type="entry name" value="ABC_carbohydrate_import_ATPase"/>
</dbReference>
<dbReference type="PATRIC" id="fig|162209.4.peg.2827"/>
<dbReference type="RefSeq" id="WP_062409097.1">
    <property type="nucleotide sequence ID" value="NZ_CP013652.1"/>
</dbReference>
<evidence type="ECO:0000256" key="6">
    <source>
        <dbReference type="ARBA" id="ARBA00022840"/>
    </source>
</evidence>
<evidence type="ECO:0000259" key="9">
    <source>
        <dbReference type="PROSITE" id="PS50893"/>
    </source>
</evidence>
<dbReference type="KEGG" id="pnp:IJ22_26560"/>
<keyword evidence="2" id="KW-0813">Transport</keyword>
<reference evidence="11" key="1">
    <citation type="submission" date="2015-12" db="EMBL/GenBank/DDBJ databases">
        <title>Complete genome sequences of two moderately thermophilic Paenibacillus species.</title>
        <authorList>
            <person name="Butler R.III."/>
            <person name="Wang J."/>
            <person name="Stark B.C."/>
            <person name="Pombert J.-F."/>
        </authorList>
    </citation>
    <scope>NUCLEOTIDE SEQUENCE [LARGE SCALE GENOMIC DNA]</scope>
    <source>
        <strain evidence="11">32O-Y</strain>
    </source>
</reference>
<keyword evidence="3" id="KW-1003">Cell membrane</keyword>
<dbReference type="PANTHER" id="PTHR43790">
    <property type="entry name" value="CARBOHYDRATE TRANSPORT ATP-BINDING PROTEIN MG119-RELATED"/>
    <property type="match status" value="1"/>
</dbReference>
<dbReference type="AlphaFoldDB" id="A0A0U2W696"/>
<dbReference type="Gene3D" id="3.40.50.300">
    <property type="entry name" value="P-loop containing nucleotide triphosphate hydrolases"/>
    <property type="match status" value="2"/>
</dbReference>
<name>A0A0U2W696_9BACL</name>
<dbReference type="Proteomes" id="UP000061660">
    <property type="component" value="Chromosome"/>
</dbReference>
<dbReference type="PROSITE" id="PS50893">
    <property type="entry name" value="ABC_TRANSPORTER_2"/>
    <property type="match status" value="2"/>
</dbReference>
<feature type="domain" description="ABC transporter" evidence="9">
    <location>
        <begin position="28"/>
        <end position="264"/>
    </location>
</feature>
<dbReference type="InterPro" id="IPR003593">
    <property type="entry name" value="AAA+_ATPase"/>
</dbReference>
<evidence type="ECO:0000256" key="3">
    <source>
        <dbReference type="ARBA" id="ARBA00022475"/>
    </source>
</evidence>
<dbReference type="STRING" id="162209.IJ22_26560"/>
<comment type="subcellular location">
    <subcellularLocation>
        <location evidence="1">Cell membrane</location>
        <topology evidence="1">Peripheral membrane protein</topology>
    </subcellularLocation>
</comment>
<gene>
    <name evidence="10" type="ORF">IJ22_26560</name>
</gene>
<keyword evidence="6 10" id="KW-0067">ATP-binding</keyword>
<dbReference type="EMBL" id="CP013652">
    <property type="protein sequence ID" value="ALS23029.1"/>
    <property type="molecule type" value="Genomic_DNA"/>
</dbReference>
<sequence length="523" mass="58781">MVELPLSLKTIMERGAGMSRRVEKECALFTKHIGKQFNGITVLQDINLSIYKGEIHTLLGANGAGKSTLIKIIDGIYTDYEGEIYVNNRRAQMKNSEDARLLGIGMVHQELSLIPQLNVAENIYLGRLPRNSIGLVHYKKLHENAQQLLALLNLTISTNDLVGRLSIADRQMVEIAKMLSMNAEILLLDEPTSALSDKEVTRLFETLRQLKASGKAIIFITHKLEEIYAISDKVTIMRDGQQIETLDLSIKSPDLEKNLISLMTGTEHHAETIYPGKGNVQEEIVFRIEQYTGRNFHHISLEVRKGEILGIAGLNGAGRTELARAIFGADRKDSGNTYLNGRPIVIKSPMDAIKQGIAMITEDRKKEGFIGCLGVKENINLTTIRDTVRHLLLHRRLEIQKAKKYISKLNIKTFSEHVPVRNLSGGNQQKVILAKWLALDCKLMILDEPTKGIDVKAKSEIYQLMRELAEQGIAIIFISSEFTELIGMADRVLVMNHGKIVHELRNEQITKENIMNHVFKDVV</sequence>
<dbReference type="OrthoDB" id="9766104at2"/>
<accession>A0A0U2W696</accession>
<dbReference type="InterPro" id="IPR017871">
    <property type="entry name" value="ABC_transporter-like_CS"/>
</dbReference>